<dbReference type="RefSeq" id="WP_210681581.1">
    <property type="nucleotide sequence ID" value="NZ_JAGMWN010000003.1"/>
</dbReference>
<evidence type="ECO:0000313" key="2">
    <source>
        <dbReference type="EMBL" id="MBP5857011.1"/>
    </source>
</evidence>
<dbReference type="InterPro" id="IPR038765">
    <property type="entry name" value="Papain-like_cys_pep_sf"/>
</dbReference>
<reference evidence="2" key="1">
    <citation type="submission" date="2021-04" db="EMBL/GenBank/DDBJ databases">
        <authorList>
            <person name="Zhang D.-C."/>
        </authorList>
    </citation>
    <scope>NUCLEOTIDE SEQUENCE</scope>
    <source>
        <strain evidence="2">CGMCC 1.15697</strain>
    </source>
</reference>
<keyword evidence="3" id="KW-1185">Reference proteome</keyword>
<dbReference type="AlphaFoldDB" id="A0A8J7V0P8"/>
<dbReference type="Gene3D" id="3.10.620.30">
    <property type="match status" value="1"/>
</dbReference>
<organism evidence="2 3">
    <name type="scientific">Marivibrio halodurans</name>
    <dbReference type="NCBI Taxonomy" id="2039722"/>
    <lineage>
        <taxon>Bacteria</taxon>
        <taxon>Pseudomonadati</taxon>
        <taxon>Pseudomonadota</taxon>
        <taxon>Alphaproteobacteria</taxon>
        <taxon>Rhodospirillales</taxon>
        <taxon>Rhodospirillaceae</taxon>
        <taxon>Marivibrio</taxon>
    </lineage>
</organism>
<evidence type="ECO:0000259" key="1">
    <source>
        <dbReference type="Pfam" id="PF01841"/>
    </source>
</evidence>
<accession>A0A8J7V0P8</accession>
<sequence>MATGRLARFRPAVYRCAMRHEPPIPETHCALTDPGDHADLLAAFGDTPERIAAGIQGVLLHDYFGPLLHGPAPSKFQVESRATLPVSCRLAQIGTVAPRPPFSRAVGTCRDFALLMTAALRAGGKAARVRCGFANYLTPQAGSSPWYEDHWVCEYRMAPDGSWRRADAQLDAAHRVALGIDFPALDLPCDRYLTADRAWRAMRNGALPPESFGHGSEARGPWFIAVNLRRDTLSRAGRIVGAWDRWRDAPDGARTLRAHEWTCCDDMAITGDPAGIEDPPW</sequence>
<proteinExistence type="predicted"/>
<name>A0A8J7V0P8_9PROT</name>
<dbReference type="EMBL" id="JAGMWN010000003">
    <property type="protein sequence ID" value="MBP5857011.1"/>
    <property type="molecule type" value="Genomic_DNA"/>
</dbReference>
<dbReference type="InterPro" id="IPR002931">
    <property type="entry name" value="Transglutaminase-like"/>
</dbReference>
<gene>
    <name evidence="2" type="ORF">KAJ83_08325</name>
</gene>
<dbReference type="Proteomes" id="UP000672602">
    <property type="component" value="Unassembled WGS sequence"/>
</dbReference>
<comment type="caution">
    <text evidence="2">The sequence shown here is derived from an EMBL/GenBank/DDBJ whole genome shotgun (WGS) entry which is preliminary data.</text>
</comment>
<protein>
    <submittedName>
        <fullName evidence="2">Transglutaminase domain-containing protein</fullName>
    </submittedName>
</protein>
<dbReference type="SUPFAM" id="SSF54001">
    <property type="entry name" value="Cysteine proteinases"/>
    <property type="match status" value="1"/>
</dbReference>
<dbReference type="Pfam" id="PF01841">
    <property type="entry name" value="Transglut_core"/>
    <property type="match status" value="1"/>
</dbReference>
<feature type="domain" description="Transglutaminase-like" evidence="1">
    <location>
        <begin position="104"/>
        <end position="168"/>
    </location>
</feature>
<evidence type="ECO:0000313" key="3">
    <source>
        <dbReference type="Proteomes" id="UP000672602"/>
    </source>
</evidence>